<gene>
    <name evidence="2" type="ORF">M8445_16845</name>
</gene>
<geneLocation type="plasmid" evidence="2 3">
    <name>pDATS02</name>
</geneLocation>
<feature type="compositionally biased region" description="Polar residues" evidence="1">
    <location>
        <begin position="103"/>
        <end position="116"/>
    </location>
</feature>
<dbReference type="RefSeq" id="WP_273991382.1">
    <property type="nucleotide sequence ID" value="NZ_BAABQT010000029.1"/>
</dbReference>
<dbReference type="EMBL" id="CP115167">
    <property type="protein sequence ID" value="WDA60634.1"/>
    <property type="molecule type" value="Genomic_DNA"/>
</dbReference>
<keyword evidence="2" id="KW-0614">Plasmid</keyword>
<organism evidence="2 3">
    <name type="scientific">Deinococcus aquaticus</name>
    <dbReference type="NCBI Taxonomy" id="328692"/>
    <lineage>
        <taxon>Bacteria</taxon>
        <taxon>Thermotogati</taxon>
        <taxon>Deinococcota</taxon>
        <taxon>Deinococci</taxon>
        <taxon>Deinococcales</taxon>
        <taxon>Deinococcaceae</taxon>
        <taxon>Deinococcus</taxon>
    </lineage>
</organism>
<reference evidence="2 3" key="1">
    <citation type="submission" date="2022-12" db="EMBL/GenBank/DDBJ databases">
        <title>Genome Sequence of Deinococcus aquaticus Type Strain PB314.</title>
        <authorList>
            <person name="Albert C."/>
            <person name="Hill J."/>
            <person name="Boren L."/>
            <person name="Scholz-Ng S."/>
            <person name="Fatema N."/>
            <person name="Grosso R."/>
            <person name="Soboslay E."/>
            <person name="Tuohy J."/>
        </authorList>
    </citation>
    <scope>NUCLEOTIDE SEQUENCE [LARGE SCALE GENOMIC DNA]</scope>
    <source>
        <strain evidence="2 3">PB-314</strain>
        <plasmid evidence="2 3">pDATS02</plasmid>
    </source>
</reference>
<sequence length="141" mass="15941">MTLFLIALLVAAFFIPPSILNLAHRQRRAALARFGQRVTARRALIQADISRVTHDQGFRGFDRLRLLSGLQAERTALDLHVLHVEIGKINPDAPLAPRPQHQWRPSPTDTTLSCSHDTMREREPLETACRTLAKDMTRECA</sequence>
<evidence type="ECO:0000313" key="2">
    <source>
        <dbReference type="EMBL" id="WDA60634.1"/>
    </source>
</evidence>
<evidence type="ECO:0000256" key="1">
    <source>
        <dbReference type="SAM" id="MobiDB-lite"/>
    </source>
</evidence>
<evidence type="ECO:0000313" key="3">
    <source>
        <dbReference type="Proteomes" id="UP001217044"/>
    </source>
</evidence>
<name>A0ABY7V618_9DEIO</name>
<accession>A0ABY7V618</accession>
<dbReference type="Proteomes" id="UP001217044">
    <property type="component" value="Plasmid pDATS02"/>
</dbReference>
<keyword evidence="3" id="KW-1185">Reference proteome</keyword>
<proteinExistence type="predicted"/>
<feature type="region of interest" description="Disordered" evidence="1">
    <location>
        <begin position="93"/>
        <end position="119"/>
    </location>
</feature>
<protein>
    <submittedName>
        <fullName evidence="2">Uncharacterized protein</fullName>
    </submittedName>
</protein>